<protein>
    <submittedName>
        <fullName evidence="2">Nuclear matrix protein-related</fullName>
    </submittedName>
</protein>
<accession>A0A5A7Q5S8</accession>
<keyword evidence="3" id="KW-1185">Reference proteome</keyword>
<proteinExistence type="predicted"/>
<feature type="region of interest" description="Disordered" evidence="1">
    <location>
        <begin position="98"/>
        <end position="209"/>
    </location>
</feature>
<name>A0A5A7Q5S8_STRAF</name>
<evidence type="ECO:0000313" key="3">
    <source>
        <dbReference type="Proteomes" id="UP000325081"/>
    </source>
</evidence>
<sequence>MYSYSNYEGTALVKKGQTKRKSILGRRQLDSSVGRLRLRLPCGGRPDDIRRLVAVHRSGNILRGIAAAVPGRASVVIGHPQPLKQRAVECCSDEVHRPRRYQRPRHQSPHHLPLRPRQRYRERRIRRRRRGRRAGGKDGCGDREEVEVAVEGDGGAGGGGRLFEGNVRDDAVAAEDAEADAPPPAKPRRGVDDVDAGRQLEDVRAHRRPGRRVLGEDDRRLRFVFGTRGPATGAADNFDSGAVAGD</sequence>
<feature type="compositionally biased region" description="Gly residues" evidence="1">
    <location>
        <begin position="152"/>
        <end position="162"/>
    </location>
</feature>
<dbReference type="EMBL" id="BKCP01005849">
    <property type="protein sequence ID" value="GER40252.1"/>
    <property type="molecule type" value="Genomic_DNA"/>
</dbReference>
<gene>
    <name evidence="2" type="ORF">STAS_16919</name>
</gene>
<dbReference type="AlphaFoldDB" id="A0A5A7Q5S8"/>
<organism evidence="2 3">
    <name type="scientific">Striga asiatica</name>
    <name type="common">Asiatic witchweed</name>
    <name type="synonym">Buchnera asiatica</name>
    <dbReference type="NCBI Taxonomy" id="4170"/>
    <lineage>
        <taxon>Eukaryota</taxon>
        <taxon>Viridiplantae</taxon>
        <taxon>Streptophyta</taxon>
        <taxon>Embryophyta</taxon>
        <taxon>Tracheophyta</taxon>
        <taxon>Spermatophyta</taxon>
        <taxon>Magnoliopsida</taxon>
        <taxon>eudicotyledons</taxon>
        <taxon>Gunneridae</taxon>
        <taxon>Pentapetalae</taxon>
        <taxon>asterids</taxon>
        <taxon>lamiids</taxon>
        <taxon>Lamiales</taxon>
        <taxon>Orobanchaceae</taxon>
        <taxon>Buchnereae</taxon>
        <taxon>Striga</taxon>
    </lineage>
</organism>
<evidence type="ECO:0000256" key="1">
    <source>
        <dbReference type="SAM" id="MobiDB-lite"/>
    </source>
</evidence>
<dbReference type="Proteomes" id="UP000325081">
    <property type="component" value="Unassembled WGS sequence"/>
</dbReference>
<reference evidence="3" key="1">
    <citation type="journal article" date="2019" name="Curr. Biol.">
        <title>Genome Sequence of Striga asiatica Provides Insight into the Evolution of Plant Parasitism.</title>
        <authorList>
            <person name="Yoshida S."/>
            <person name="Kim S."/>
            <person name="Wafula E.K."/>
            <person name="Tanskanen J."/>
            <person name="Kim Y.M."/>
            <person name="Honaas L."/>
            <person name="Yang Z."/>
            <person name="Spallek T."/>
            <person name="Conn C.E."/>
            <person name="Ichihashi Y."/>
            <person name="Cheong K."/>
            <person name="Cui S."/>
            <person name="Der J.P."/>
            <person name="Gundlach H."/>
            <person name="Jiao Y."/>
            <person name="Hori C."/>
            <person name="Ishida J.K."/>
            <person name="Kasahara H."/>
            <person name="Kiba T."/>
            <person name="Kim M.S."/>
            <person name="Koo N."/>
            <person name="Laohavisit A."/>
            <person name="Lee Y.H."/>
            <person name="Lumba S."/>
            <person name="McCourt P."/>
            <person name="Mortimer J.C."/>
            <person name="Mutuku J.M."/>
            <person name="Nomura T."/>
            <person name="Sasaki-Sekimoto Y."/>
            <person name="Seto Y."/>
            <person name="Wang Y."/>
            <person name="Wakatake T."/>
            <person name="Sakakibara H."/>
            <person name="Demura T."/>
            <person name="Yamaguchi S."/>
            <person name="Yoneyama K."/>
            <person name="Manabe R.I."/>
            <person name="Nelson D.C."/>
            <person name="Schulman A.H."/>
            <person name="Timko M.P."/>
            <person name="dePamphilis C.W."/>
            <person name="Choi D."/>
            <person name="Shirasu K."/>
        </authorList>
    </citation>
    <scope>NUCLEOTIDE SEQUENCE [LARGE SCALE GENOMIC DNA]</scope>
    <source>
        <strain evidence="3">cv. UVA1</strain>
    </source>
</reference>
<comment type="caution">
    <text evidence="2">The sequence shown here is derived from an EMBL/GenBank/DDBJ whole genome shotgun (WGS) entry which is preliminary data.</text>
</comment>
<feature type="compositionally biased region" description="Basic and acidic residues" evidence="1">
    <location>
        <begin position="189"/>
        <end position="204"/>
    </location>
</feature>
<feature type="compositionally biased region" description="Basic residues" evidence="1">
    <location>
        <begin position="98"/>
        <end position="134"/>
    </location>
</feature>
<evidence type="ECO:0000313" key="2">
    <source>
        <dbReference type="EMBL" id="GER40252.1"/>
    </source>
</evidence>